<dbReference type="AlphaFoldDB" id="K5XR21"/>
<organism evidence="2 3">
    <name type="scientific">Agaricus bisporus var. burnettii (strain JB137-S8 / ATCC MYA-4627 / FGSC 10392)</name>
    <name type="common">White button mushroom</name>
    <dbReference type="NCBI Taxonomy" id="597362"/>
    <lineage>
        <taxon>Eukaryota</taxon>
        <taxon>Fungi</taxon>
        <taxon>Dikarya</taxon>
        <taxon>Basidiomycota</taxon>
        <taxon>Agaricomycotina</taxon>
        <taxon>Agaricomycetes</taxon>
        <taxon>Agaricomycetidae</taxon>
        <taxon>Agaricales</taxon>
        <taxon>Agaricineae</taxon>
        <taxon>Agaricaceae</taxon>
        <taxon>Agaricus</taxon>
    </lineage>
</organism>
<sequence length="97" mass="10773">MFRLKIPLIPSLVPRSTAEREDVYNVDDRSKSLQQQSGDVAAWRKTTRNLNKLTSAHPRRRHGSTPASDPPNATPAHAAPAPLHPAPPAHRRSRFPT</sequence>
<keyword evidence="3" id="KW-1185">Reference proteome</keyword>
<evidence type="ECO:0000256" key="1">
    <source>
        <dbReference type="SAM" id="MobiDB-lite"/>
    </source>
</evidence>
<evidence type="ECO:0000313" key="3">
    <source>
        <dbReference type="Proteomes" id="UP000008493"/>
    </source>
</evidence>
<proteinExistence type="predicted"/>
<dbReference type="InParanoid" id="K5XR21"/>
<feature type="region of interest" description="Disordered" evidence="1">
    <location>
        <begin position="17"/>
        <end position="97"/>
    </location>
</feature>
<dbReference type="KEGG" id="abp:AGABI1DRAFT115229"/>
<dbReference type="EMBL" id="JH971396">
    <property type="protein sequence ID" value="EKM77295.1"/>
    <property type="molecule type" value="Genomic_DNA"/>
</dbReference>
<name>K5XR21_AGABU</name>
<dbReference type="HOGENOM" id="CLU_2352187_0_0_1"/>
<gene>
    <name evidence="2" type="ORF">AGABI1DRAFT_115229</name>
</gene>
<dbReference type="Proteomes" id="UP000008493">
    <property type="component" value="Unassembled WGS sequence"/>
</dbReference>
<accession>K5XR21</accession>
<feature type="compositionally biased region" description="Basic and acidic residues" evidence="1">
    <location>
        <begin position="17"/>
        <end position="31"/>
    </location>
</feature>
<dbReference type="RefSeq" id="XP_007331953.1">
    <property type="nucleotide sequence ID" value="XM_007331891.1"/>
</dbReference>
<protein>
    <submittedName>
        <fullName evidence="2">Uncharacterized protein</fullName>
    </submittedName>
</protein>
<reference evidence="3" key="1">
    <citation type="journal article" date="2012" name="Proc. Natl. Acad. Sci. U.S.A.">
        <title>Genome sequence of the button mushroom Agaricus bisporus reveals mechanisms governing adaptation to a humic-rich ecological niche.</title>
        <authorList>
            <person name="Morin E."/>
            <person name="Kohler A."/>
            <person name="Baker A.R."/>
            <person name="Foulongne-Oriol M."/>
            <person name="Lombard V."/>
            <person name="Nagy L.G."/>
            <person name="Ohm R.A."/>
            <person name="Patyshakuliyeva A."/>
            <person name="Brun A."/>
            <person name="Aerts A.L."/>
            <person name="Bailey A.M."/>
            <person name="Billette C."/>
            <person name="Coutinho P.M."/>
            <person name="Deakin G."/>
            <person name="Doddapaneni H."/>
            <person name="Floudas D."/>
            <person name="Grimwood J."/>
            <person name="Hilden K."/>
            <person name="Kuees U."/>
            <person name="LaButti K.M."/>
            <person name="Lapidus A."/>
            <person name="Lindquist E.A."/>
            <person name="Lucas S.M."/>
            <person name="Murat C."/>
            <person name="Riley R.W."/>
            <person name="Salamov A.A."/>
            <person name="Schmutz J."/>
            <person name="Subramanian V."/>
            <person name="Woesten H.A.B."/>
            <person name="Xu J."/>
            <person name="Eastwood D.C."/>
            <person name="Foster G.D."/>
            <person name="Sonnenberg A.S."/>
            <person name="Cullen D."/>
            <person name="de Vries R.P."/>
            <person name="Lundell T."/>
            <person name="Hibbett D.S."/>
            <person name="Henrissat B."/>
            <person name="Burton K.S."/>
            <person name="Kerrigan R.W."/>
            <person name="Challen M.P."/>
            <person name="Grigoriev I.V."/>
            <person name="Martin F."/>
        </authorList>
    </citation>
    <scope>NUCLEOTIDE SEQUENCE [LARGE SCALE GENOMIC DNA]</scope>
    <source>
        <strain evidence="3">JB137-S8 / ATCC MYA-4627 / FGSC 10392</strain>
    </source>
</reference>
<feature type="non-terminal residue" evidence="2">
    <location>
        <position position="97"/>
    </location>
</feature>
<dbReference type="GeneID" id="18824638"/>
<evidence type="ECO:0000313" key="2">
    <source>
        <dbReference type="EMBL" id="EKM77295.1"/>
    </source>
</evidence>